<comment type="subcellular location">
    <subcellularLocation>
        <location evidence="1">Membrane</location>
    </subcellularLocation>
</comment>
<organism evidence="7">
    <name type="scientific">freshwater metagenome</name>
    <dbReference type="NCBI Taxonomy" id="449393"/>
    <lineage>
        <taxon>unclassified sequences</taxon>
        <taxon>metagenomes</taxon>
        <taxon>ecological metagenomes</taxon>
    </lineage>
</organism>
<sequence>MSDARIEAYSRALFEVAQAEGNLQIVEDELFRMARAIEANEKLRSTLTDASIPAARRQQVVEELLGGKASNTSIQLVSLIIGAGRGRDLPAIVDRLVQRASSEEQREVAEVRSAVALSDDQTKRLAEALSKSTGRKLNLKVVIDPSVLGGLVATVGDEVIDDTVRTRLEQLKTRI</sequence>
<evidence type="ECO:0000256" key="6">
    <source>
        <dbReference type="ARBA" id="ARBA00023310"/>
    </source>
</evidence>
<evidence type="ECO:0000256" key="1">
    <source>
        <dbReference type="ARBA" id="ARBA00004370"/>
    </source>
</evidence>
<evidence type="ECO:0000256" key="5">
    <source>
        <dbReference type="ARBA" id="ARBA00023136"/>
    </source>
</evidence>
<dbReference type="AlphaFoldDB" id="A0A6J6HPG0"/>
<name>A0A6J6HPG0_9ZZZZ</name>
<evidence type="ECO:0000313" key="7">
    <source>
        <dbReference type="EMBL" id="CAB4610508.1"/>
    </source>
</evidence>
<dbReference type="EMBL" id="CAEZUN010000176">
    <property type="protein sequence ID" value="CAB4610508.1"/>
    <property type="molecule type" value="Genomic_DNA"/>
</dbReference>
<reference evidence="7" key="1">
    <citation type="submission" date="2020-05" db="EMBL/GenBank/DDBJ databases">
        <authorList>
            <person name="Chiriac C."/>
            <person name="Salcher M."/>
            <person name="Ghai R."/>
            <person name="Kavagutti S V."/>
        </authorList>
    </citation>
    <scope>NUCLEOTIDE SEQUENCE</scope>
</reference>
<dbReference type="PANTHER" id="PTHR11910">
    <property type="entry name" value="ATP SYNTHASE DELTA CHAIN"/>
    <property type="match status" value="1"/>
</dbReference>
<protein>
    <submittedName>
        <fullName evidence="7">Unannotated protein</fullName>
    </submittedName>
</protein>
<evidence type="ECO:0000256" key="3">
    <source>
        <dbReference type="ARBA" id="ARBA00022781"/>
    </source>
</evidence>
<dbReference type="Pfam" id="PF00213">
    <property type="entry name" value="OSCP"/>
    <property type="match status" value="1"/>
</dbReference>
<proteinExistence type="inferred from homology"/>
<evidence type="ECO:0000256" key="2">
    <source>
        <dbReference type="ARBA" id="ARBA00022448"/>
    </source>
</evidence>
<keyword evidence="5" id="KW-0472">Membrane</keyword>
<dbReference type="GO" id="GO:0046933">
    <property type="term" value="F:proton-transporting ATP synthase activity, rotational mechanism"/>
    <property type="evidence" value="ECO:0007669"/>
    <property type="project" value="InterPro"/>
</dbReference>
<dbReference type="InterPro" id="IPR026015">
    <property type="entry name" value="ATP_synth_OSCP/delta_N_sf"/>
</dbReference>
<dbReference type="GO" id="GO:0016020">
    <property type="term" value="C:membrane"/>
    <property type="evidence" value="ECO:0007669"/>
    <property type="project" value="UniProtKB-SubCell"/>
</dbReference>
<dbReference type="Gene3D" id="1.10.520.20">
    <property type="entry name" value="N-terminal domain of the delta subunit of the F1F0-ATP synthase"/>
    <property type="match status" value="1"/>
</dbReference>
<evidence type="ECO:0000256" key="4">
    <source>
        <dbReference type="ARBA" id="ARBA00023065"/>
    </source>
</evidence>
<keyword evidence="6" id="KW-0066">ATP synthesis</keyword>
<accession>A0A6J6HPG0</accession>
<dbReference type="PRINTS" id="PR00125">
    <property type="entry name" value="ATPASEDELTA"/>
</dbReference>
<dbReference type="HAMAP" id="MF_01416">
    <property type="entry name" value="ATP_synth_delta_bact"/>
    <property type="match status" value="1"/>
</dbReference>
<dbReference type="SUPFAM" id="SSF47928">
    <property type="entry name" value="N-terminal domain of the delta subunit of the F1F0-ATP synthase"/>
    <property type="match status" value="1"/>
</dbReference>
<keyword evidence="3" id="KW-0375">Hydrogen ion transport</keyword>
<keyword evidence="2" id="KW-0813">Transport</keyword>
<keyword evidence="4" id="KW-0406">Ion transport</keyword>
<dbReference type="NCBIfam" id="TIGR01145">
    <property type="entry name" value="ATP_synt_delta"/>
    <property type="match status" value="1"/>
</dbReference>
<dbReference type="InterPro" id="IPR000711">
    <property type="entry name" value="ATPase_OSCP/dsu"/>
</dbReference>
<gene>
    <name evidence="7" type="ORF">UFOPK1826_01233</name>
</gene>